<dbReference type="Proteomes" id="UP001165060">
    <property type="component" value="Unassembled WGS sequence"/>
</dbReference>
<sequence>MASIVGSASRVVDTPSFHIDELVGNVSTRTDAVSLALVVAKAGTSEPWLTLGYDEWISVTKGSMVVTEAGKPPLAVGAGQTCHIPCGTRFQPTFPADTEYIPVCVPAFRPDRCEREDTTEEGEGIADNLARLHAAEQPREREAPPEKLYHMCPRADWDAAAKSGGAYWPRTFEADQLTHATGVPARLLSTANHYYKASAGDWICVAFGRAALRERGIFVRDEHATPVGGTATDPGMKDWVCPHVIGGIPVEVVTEISEMRRGEGGEFLSIEKPVPV</sequence>
<accession>A0ABQ6MRD6</accession>
<dbReference type="InterPro" id="IPR011051">
    <property type="entry name" value="RmlC_Cupin_sf"/>
</dbReference>
<dbReference type="Gene3D" id="2.60.120.10">
    <property type="entry name" value="Jelly Rolls"/>
    <property type="match status" value="1"/>
</dbReference>
<name>A0ABQ6MRD6_9STRA</name>
<evidence type="ECO:0000313" key="2">
    <source>
        <dbReference type="Proteomes" id="UP001165060"/>
    </source>
</evidence>
<protein>
    <submittedName>
        <fullName evidence="1">Uncharacterized protein</fullName>
    </submittedName>
</protein>
<keyword evidence="2" id="KW-1185">Reference proteome</keyword>
<proteinExistence type="predicted"/>
<comment type="caution">
    <text evidence="1">The sequence shown here is derived from an EMBL/GenBank/DDBJ whole genome shotgun (WGS) entry which is preliminary data.</text>
</comment>
<reference evidence="1 2" key="1">
    <citation type="journal article" date="2023" name="Commun. Biol.">
        <title>Genome analysis of Parmales, the sister group of diatoms, reveals the evolutionary specialization of diatoms from phago-mixotrophs to photoautotrophs.</title>
        <authorList>
            <person name="Ban H."/>
            <person name="Sato S."/>
            <person name="Yoshikawa S."/>
            <person name="Yamada K."/>
            <person name="Nakamura Y."/>
            <person name="Ichinomiya M."/>
            <person name="Sato N."/>
            <person name="Blanc-Mathieu R."/>
            <person name="Endo H."/>
            <person name="Kuwata A."/>
            <person name="Ogata H."/>
        </authorList>
    </citation>
    <scope>NUCLEOTIDE SEQUENCE [LARGE SCALE GENOMIC DNA]</scope>
</reference>
<dbReference type="InterPro" id="IPR014710">
    <property type="entry name" value="RmlC-like_jellyroll"/>
</dbReference>
<dbReference type="SUPFAM" id="SSF51182">
    <property type="entry name" value="RmlC-like cupins"/>
    <property type="match status" value="1"/>
</dbReference>
<dbReference type="EMBL" id="BRYB01003109">
    <property type="protein sequence ID" value="GMI30558.1"/>
    <property type="molecule type" value="Genomic_DNA"/>
</dbReference>
<organism evidence="1 2">
    <name type="scientific">Tetraparma gracilis</name>
    <dbReference type="NCBI Taxonomy" id="2962635"/>
    <lineage>
        <taxon>Eukaryota</taxon>
        <taxon>Sar</taxon>
        <taxon>Stramenopiles</taxon>
        <taxon>Ochrophyta</taxon>
        <taxon>Bolidophyceae</taxon>
        <taxon>Parmales</taxon>
        <taxon>Triparmaceae</taxon>
        <taxon>Tetraparma</taxon>
    </lineage>
</organism>
<evidence type="ECO:0000313" key="1">
    <source>
        <dbReference type="EMBL" id="GMI30558.1"/>
    </source>
</evidence>
<dbReference type="Gene3D" id="3.20.170.20">
    <property type="entry name" value="Protein of unknown function DUF952"/>
    <property type="match status" value="1"/>
</dbReference>
<gene>
    <name evidence="1" type="ORF">TeGR_g9344</name>
</gene>